<gene>
    <name evidence="1" type="ORF">FF041_23590</name>
</gene>
<dbReference type="OrthoDB" id="4164372at2"/>
<keyword evidence="2" id="KW-1185">Reference proteome</keyword>
<evidence type="ECO:0000313" key="2">
    <source>
        <dbReference type="Proteomes" id="UP000419138"/>
    </source>
</evidence>
<dbReference type="Proteomes" id="UP000419138">
    <property type="component" value="Unassembled WGS sequence"/>
</dbReference>
<reference evidence="1 2" key="1">
    <citation type="submission" date="2019-05" db="EMBL/GenBank/DDBJ databases">
        <title>Comparative genomics and metabolomics analyses of clavulanic acid producing Streptomyces species provides insight into specialized metabolism and evolution of beta-lactam biosynthetic gene clusters.</title>
        <authorList>
            <person name="Moore M.A."/>
            <person name="Cruz-Morales P."/>
            <person name="Barona Gomez F."/>
            <person name="Kapil T."/>
        </authorList>
    </citation>
    <scope>NUCLEOTIDE SEQUENCE [LARGE SCALE GENOMIC DNA]</scope>
    <source>
        <strain evidence="1 2">NRRL 5741</strain>
    </source>
</reference>
<name>A0A646KL62_STRJU</name>
<dbReference type="AlphaFoldDB" id="A0A646KL62"/>
<proteinExistence type="predicted"/>
<accession>A0A646KL62</accession>
<dbReference type="EMBL" id="VCLA01000162">
    <property type="protein sequence ID" value="MQT03059.1"/>
    <property type="molecule type" value="Genomic_DNA"/>
</dbReference>
<evidence type="ECO:0000313" key="1">
    <source>
        <dbReference type="EMBL" id="MQT03059.1"/>
    </source>
</evidence>
<dbReference type="RefSeq" id="WP_153524633.1">
    <property type="nucleotide sequence ID" value="NZ_JBEPDZ010000072.1"/>
</dbReference>
<protein>
    <submittedName>
        <fullName evidence="1">Uncharacterized protein</fullName>
    </submittedName>
</protein>
<organism evidence="1 2">
    <name type="scientific">Streptomyces jumonjinensis</name>
    <dbReference type="NCBI Taxonomy" id="1945"/>
    <lineage>
        <taxon>Bacteria</taxon>
        <taxon>Bacillati</taxon>
        <taxon>Actinomycetota</taxon>
        <taxon>Actinomycetes</taxon>
        <taxon>Kitasatosporales</taxon>
        <taxon>Streptomycetaceae</taxon>
        <taxon>Streptomyces</taxon>
    </lineage>
</organism>
<comment type="caution">
    <text evidence="1">The sequence shown here is derived from an EMBL/GenBank/DDBJ whole genome shotgun (WGS) entry which is preliminary data.</text>
</comment>
<sequence length="153" mass="16845">MTTTWLDFTSLLVKTLGPESVEVDTEKGTTMTAVFEQSLKLSDGTTKKRYQDLHFEYDGENADWIAVTSFIGPADRIDIPALLAFLGEDWKLPAVVVDEQLALRHHFGLPETDGGKGTEAVNKEVLDKAFASAVVVGSLADFLEAHIMEQDEE</sequence>